<evidence type="ECO:0000313" key="2">
    <source>
        <dbReference type="EMBL" id="CAD9867291.1"/>
    </source>
</evidence>
<dbReference type="AlphaFoldDB" id="A0A7S2XZC1"/>
<sequence>MIGTIQPKEEDDESNGERFHVKLNTTNKSISVKPENMVVCNYETKNMFSRVDEHNDSKKLAKTIVIALFDLNRMGLLPDISETGNKLTVLFAGASEKYETNADYSLLYEELQRTYYPTLETLSIVLCGPELPTPARKKQISANVEVATISLTVEKAYKRNCAASMGGFISCLIVPGFTTYLDPWTPGINCLLELGIPTIVTCYSDVESVTDDALFDMDVMIRYFGANILIPMSKNPHYLGRDQPVYKNAYYFVFAGRDEEADRLIVPAQEFKISLLSGYMRFQCDYYRKNEPSYAKACNKIAKYLENGQIPFKNQSTDDLVRLANIMMLEEF</sequence>
<feature type="domain" description="Mitochondrial splicing suppressor 51-like C-terminal" evidence="1">
    <location>
        <begin position="80"/>
        <end position="236"/>
    </location>
</feature>
<proteinExistence type="predicted"/>
<organism evidence="2">
    <name type="scientific">Fibrocapsa japonica</name>
    <dbReference type="NCBI Taxonomy" id="94617"/>
    <lineage>
        <taxon>Eukaryota</taxon>
        <taxon>Sar</taxon>
        <taxon>Stramenopiles</taxon>
        <taxon>Ochrophyta</taxon>
        <taxon>Raphidophyceae</taxon>
        <taxon>Chattonellales</taxon>
        <taxon>Chattonellaceae</taxon>
        <taxon>Fibrocapsa</taxon>
    </lineage>
</organism>
<name>A0A7S2XZC1_9STRA</name>
<protein>
    <recommendedName>
        <fullName evidence="1">Mitochondrial splicing suppressor 51-like C-terminal domain-containing protein</fullName>
    </recommendedName>
</protein>
<accession>A0A7S2XZC1</accession>
<reference evidence="2" key="1">
    <citation type="submission" date="2021-01" db="EMBL/GenBank/DDBJ databases">
        <authorList>
            <person name="Corre E."/>
            <person name="Pelletier E."/>
            <person name="Niang G."/>
            <person name="Scheremetjew M."/>
            <person name="Finn R."/>
            <person name="Kale V."/>
            <person name="Holt S."/>
            <person name="Cochrane G."/>
            <person name="Meng A."/>
            <person name="Brown T."/>
            <person name="Cohen L."/>
        </authorList>
    </citation>
    <scope>NUCLEOTIDE SEQUENCE</scope>
    <source>
        <strain evidence="2">CCMP1661</strain>
    </source>
</reference>
<dbReference type="Pfam" id="PF20179">
    <property type="entry name" value="MSS51_C"/>
    <property type="match status" value="1"/>
</dbReference>
<dbReference type="EMBL" id="HBHR01015949">
    <property type="protein sequence ID" value="CAD9867291.1"/>
    <property type="molecule type" value="Transcribed_RNA"/>
</dbReference>
<evidence type="ECO:0000259" key="1">
    <source>
        <dbReference type="Pfam" id="PF20179"/>
    </source>
</evidence>
<dbReference type="PANTHER" id="PTHR28069">
    <property type="entry name" value="GH20023P"/>
    <property type="match status" value="1"/>
</dbReference>
<dbReference type="InterPro" id="IPR046824">
    <property type="entry name" value="Mss51-like_C"/>
</dbReference>
<gene>
    <name evidence="2" type="ORF">FJAP1339_LOCUS7983</name>
</gene>